<evidence type="ECO:0000256" key="1">
    <source>
        <dbReference type="SAM" id="MobiDB-lite"/>
    </source>
</evidence>
<dbReference type="Proteomes" id="UP000708208">
    <property type="component" value="Unassembled WGS sequence"/>
</dbReference>
<comment type="caution">
    <text evidence="2">The sequence shown here is derived from an EMBL/GenBank/DDBJ whole genome shotgun (WGS) entry which is preliminary data.</text>
</comment>
<proteinExistence type="predicted"/>
<name>A0A8J2JUF9_9HEXA</name>
<dbReference type="EMBL" id="CAJVCH010105842">
    <property type="protein sequence ID" value="CAG7724118.1"/>
    <property type="molecule type" value="Genomic_DNA"/>
</dbReference>
<reference evidence="2" key="1">
    <citation type="submission" date="2021-06" db="EMBL/GenBank/DDBJ databases">
        <authorList>
            <person name="Hodson N. C."/>
            <person name="Mongue J. A."/>
            <person name="Jaron S. K."/>
        </authorList>
    </citation>
    <scope>NUCLEOTIDE SEQUENCE</scope>
</reference>
<sequence length="194" mass="22176">MYPTEYLNSRDEHTDMDLGIDMDILLGDPCSPISFISWEEEMEALLDNTPPDSPSNSQHNHNPDPDEVPTNLTLNLSENEVTMTTHLQQPNQFKSHRAPVMSLNHEKVQRIDRSLNIPKVNRLERKESHQTRSLPKISSENKILPTTTPISALIPLKIDLPQFYPSPGKLIQAHHLEEFLESSLIKSPVKSEWK</sequence>
<feature type="non-terminal residue" evidence="2">
    <location>
        <position position="1"/>
    </location>
</feature>
<evidence type="ECO:0000313" key="2">
    <source>
        <dbReference type="EMBL" id="CAG7724118.1"/>
    </source>
</evidence>
<accession>A0A8J2JUF9</accession>
<gene>
    <name evidence="2" type="ORF">AFUS01_LOCUS13156</name>
</gene>
<feature type="region of interest" description="Disordered" evidence="1">
    <location>
        <begin position="46"/>
        <end position="71"/>
    </location>
</feature>
<organism evidence="2 3">
    <name type="scientific">Allacma fusca</name>
    <dbReference type="NCBI Taxonomy" id="39272"/>
    <lineage>
        <taxon>Eukaryota</taxon>
        <taxon>Metazoa</taxon>
        <taxon>Ecdysozoa</taxon>
        <taxon>Arthropoda</taxon>
        <taxon>Hexapoda</taxon>
        <taxon>Collembola</taxon>
        <taxon>Symphypleona</taxon>
        <taxon>Sminthuridae</taxon>
        <taxon>Allacma</taxon>
    </lineage>
</organism>
<keyword evidence="3" id="KW-1185">Reference proteome</keyword>
<dbReference type="AlphaFoldDB" id="A0A8J2JUF9"/>
<evidence type="ECO:0000313" key="3">
    <source>
        <dbReference type="Proteomes" id="UP000708208"/>
    </source>
</evidence>
<protein>
    <submittedName>
        <fullName evidence="2">Uncharacterized protein</fullName>
    </submittedName>
</protein>